<name>D1AS62_ANACI</name>
<organism evidence="1 2">
    <name type="scientific">Anaplasma centrale (strain Israel)</name>
    <name type="common">Anaplasma marginale subsp. centrale (strain Israel)</name>
    <dbReference type="NCBI Taxonomy" id="574556"/>
    <lineage>
        <taxon>Bacteria</taxon>
        <taxon>Pseudomonadati</taxon>
        <taxon>Pseudomonadota</taxon>
        <taxon>Alphaproteobacteria</taxon>
        <taxon>Rickettsiales</taxon>
        <taxon>Anaplasmataceae</taxon>
        <taxon>Anaplasma</taxon>
    </lineage>
</organism>
<gene>
    <name evidence="1" type="ordered locus">ACIS_00761</name>
</gene>
<sequence length="628" mass="69520">MKNLTKTIVSIFAAALLLVLCVVAGAVAAVVVPMYFLCALAFYAFELCVAGAKDAENAVRDNLGIAHNKAVVFEVASDMPRGIKLHDIASGQCSEYRDIALQDVLRHASYDEKTSKYFFPLHREPALLVSGSGQYFFGHGETLYPVRPPASRPAYIFPPHRRRSFLNYTWMKSESDCEPVDSERAVREVVLKTDFVVTEPRSNDVKLQSDVGGSGISRVRIIAPSVVLSRTMRMIPTRVALLSPYVVPYHSESVFLRRYTALARAGVCKSGKLSEVFAFDVFKNIAQLTHILTHNRSALSELDAEFLDNSIKLAVCALEDGTLKYDAAAFAQYTRNMLLLLGLSQSNNAMFKPLTKQGKLWITSEFIYSREFQDAMISAAVASMRDSVDQGIVSREDIMENMPYLCKQISGLCEAVYTVVRAANYNNGTCEEYSLSDLTLFNIISVLNSGCSPHNLQLSSIDESSVFHSMSDVEVLRFDKLKEDALRASHQSHGDDVHSMYDMGRRVLRDRYCSDIIAYLAAHSIKRTSVRAGTMSTLCENEVLDNAIADYLQTDSVLRNHAFARNAKLELADKQECEISCDVQAEVCVFPELEYATPRSDTSLDAPKVAEVRAERRAAGLSPGAASA</sequence>
<dbReference type="KEGG" id="acn:ACIS_00761"/>
<evidence type="ECO:0000313" key="2">
    <source>
        <dbReference type="Proteomes" id="UP000000630"/>
    </source>
</evidence>
<accession>D1AS62</accession>
<dbReference type="RefSeq" id="WP_012880770.1">
    <property type="nucleotide sequence ID" value="NC_013532.1"/>
</dbReference>
<evidence type="ECO:0000313" key="1">
    <source>
        <dbReference type="EMBL" id="ACZ49315.1"/>
    </source>
</evidence>
<proteinExistence type="predicted"/>
<dbReference type="HOGENOM" id="CLU_447349_0_0_5"/>
<dbReference type="OrthoDB" id="7165327at2"/>
<protein>
    <submittedName>
        <fullName evidence="1">Uncharacterized protein</fullName>
    </submittedName>
</protein>
<dbReference type="EMBL" id="CP001759">
    <property type="protein sequence ID" value="ACZ49315.1"/>
    <property type="molecule type" value="Genomic_DNA"/>
</dbReference>
<dbReference type="AlphaFoldDB" id="D1AS62"/>
<dbReference type="STRING" id="574556.ACIS_00761"/>
<reference evidence="1 2" key="1">
    <citation type="journal article" date="2010" name="J. Bacteriol.">
        <title>Complete genome sequence of Anaplasma marginale subsp. centrale.</title>
        <authorList>
            <person name="Herndon D.R."/>
            <person name="Palmer G.H."/>
            <person name="Shkap V."/>
            <person name="Knowles D.P. Jr."/>
            <person name="Brayton K.A."/>
        </authorList>
    </citation>
    <scope>NUCLEOTIDE SEQUENCE [LARGE SCALE GENOMIC DNA]</scope>
    <source>
        <strain evidence="1 2">Israel</strain>
    </source>
</reference>
<dbReference type="Proteomes" id="UP000000630">
    <property type="component" value="Chromosome"/>
</dbReference>
<keyword evidence="2" id="KW-1185">Reference proteome</keyword>